<feature type="region of interest" description="Disordered" evidence="1">
    <location>
        <begin position="478"/>
        <end position="507"/>
    </location>
</feature>
<keyword evidence="3" id="KW-1185">Reference proteome</keyword>
<sequence>MAVGCVCRKRCYNKRQKNCFDAQSSDCRTVKIDGFDGKVLWTAERPRMYPLYRAASDEKVEAPLGGTTCAKRVRLELKGILGDIIPTGMNKLFRPAHPVWRMANELTGPGPMIAAKDQTSKRLQMDRILDEMDRDMRHNPPPVTVHEIFDKKASMGNHYSWIPESLTSSVLSQFRAKGKMSGVEAQEHTQGTSQSQIIQAEIVQDGQAISKHHLDMEFPKQPIQIDPRARTPIIDWRLVDRRAYVAGVNLEAEWHLPAVADISRGWLWSHFGEIHKSQKRVGKPGEVVTSVEPVRSNNSFRPSQSFKSYESFRSASPWRSHLDDELHRTLGSSVGSFKSSGLFRTGRSWSSLLDEELDRALGSAPGSPGSLWSFAGKSLSGRQHMDFTLLSRLTAQNNRHWKTAGRVPTPRYGSPLLPRSFSSGESLCVGSRDFTPPSRSIALNRFSFSSGESLCVRNFTPPSRLIAPNTRRLKAARGLPTPRQGSPAPPVWSPPLEPIPPPRRMIFRPDTRVESPVFRSSSEEDRCCGLVRGVKSSIKRCKTSMKRWKTTIGMKRSVETIYVKDNHRTESREAQIIET</sequence>
<dbReference type="EMBL" id="ML996690">
    <property type="protein sequence ID" value="KAF2403006.1"/>
    <property type="molecule type" value="Genomic_DNA"/>
</dbReference>
<reference evidence="2" key="1">
    <citation type="journal article" date="2020" name="Stud. Mycol.">
        <title>101 Dothideomycetes genomes: a test case for predicting lifestyles and emergence of pathogens.</title>
        <authorList>
            <person name="Haridas S."/>
            <person name="Albert R."/>
            <person name="Binder M."/>
            <person name="Bloem J."/>
            <person name="Labutti K."/>
            <person name="Salamov A."/>
            <person name="Andreopoulos B."/>
            <person name="Baker S."/>
            <person name="Barry K."/>
            <person name="Bills G."/>
            <person name="Bluhm B."/>
            <person name="Cannon C."/>
            <person name="Castanera R."/>
            <person name="Culley D."/>
            <person name="Daum C."/>
            <person name="Ezra D."/>
            <person name="Gonzalez J."/>
            <person name="Henrissat B."/>
            <person name="Kuo A."/>
            <person name="Liang C."/>
            <person name="Lipzen A."/>
            <person name="Lutzoni F."/>
            <person name="Magnuson J."/>
            <person name="Mondo S."/>
            <person name="Nolan M."/>
            <person name="Ohm R."/>
            <person name="Pangilinan J."/>
            <person name="Park H.-J."/>
            <person name="Ramirez L."/>
            <person name="Alfaro M."/>
            <person name="Sun H."/>
            <person name="Tritt A."/>
            <person name="Yoshinaga Y."/>
            <person name="Zwiers L.-H."/>
            <person name="Turgeon B."/>
            <person name="Goodwin S."/>
            <person name="Spatafora J."/>
            <person name="Crous P."/>
            <person name="Grigoriev I."/>
        </authorList>
    </citation>
    <scope>NUCLEOTIDE SEQUENCE</scope>
    <source>
        <strain evidence="2">CBS 262.69</strain>
    </source>
</reference>
<evidence type="ECO:0000256" key="1">
    <source>
        <dbReference type="SAM" id="MobiDB-lite"/>
    </source>
</evidence>
<name>A0A6G1I4F6_9PEZI</name>
<accession>A0A6G1I4F6</accession>
<proteinExistence type="predicted"/>
<organism evidence="2 3">
    <name type="scientific">Trichodelitschia bisporula</name>
    <dbReference type="NCBI Taxonomy" id="703511"/>
    <lineage>
        <taxon>Eukaryota</taxon>
        <taxon>Fungi</taxon>
        <taxon>Dikarya</taxon>
        <taxon>Ascomycota</taxon>
        <taxon>Pezizomycotina</taxon>
        <taxon>Dothideomycetes</taxon>
        <taxon>Dothideomycetes incertae sedis</taxon>
        <taxon>Phaeotrichales</taxon>
        <taxon>Phaeotrichaceae</taxon>
        <taxon>Trichodelitschia</taxon>
    </lineage>
</organism>
<evidence type="ECO:0000313" key="2">
    <source>
        <dbReference type="EMBL" id="KAF2403006.1"/>
    </source>
</evidence>
<feature type="compositionally biased region" description="Pro residues" evidence="1">
    <location>
        <begin position="487"/>
        <end position="503"/>
    </location>
</feature>
<dbReference type="AlphaFoldDB" id="A0A6G1I4F6"/>
<gene>
    <name evidence="2" type="ORF">EJ06DRAFT_527965</name>
</gene>
<dbReference type="Proteomes" id="UP000799640">
    <property type="component" value="Unassembled WGS sequence"/>
</dbReference>
<protein>
    <submittedName>
        <fullName evidence="2">Uncharacterized protein</fullName>
    </submittedName>
</protein>
<evidence type="ECO:0000313" key="3">
    <source>
        <dbReference type="Proteomes" id="UP000799640"/>
    </source>
</evidence>